<keyword evidence="3 6" id="KW-0808">Transferase</keyword>
<dbReference type="GO" id="GO:0016430">
    <property type="term" value="F:tRNA (adenine-N6)-methyltransferase activity"/>
    <property type="evidence" value="ECO:0007669"/>
    <property type="project" value="UniProtKB-UniRule"/>
</dbReference>
<dbReference type="InterPro" id="IPR022882">
    <property type="entry name" value="tRNA_adenine-N6_MeTrfase"/>
</dbReference>
<dbReference type="PRINTS" id="PR00507">
    <property type="entry name" value="N12N6MTFRASE"/>
</dbReference>
<dbReference type="InterPro" id="IPR050210">
    <property type="entry name" value="tRNA_Adenine-N(6)_MTase"/>
</dbReference>
<dbReference type="GO" id="GO:0003676">
    <property type="term" value="F:nucleic acid binding"/>
    <property type="evidence" value="ECO:0007669"/>
    <property type="project" value="InterPro"/>
</dbReference>
<organism evidence="8 9">
    <name type="scientific">Flammeovirga yaeyamensis</name>
    <dbReference type="NCBI Taxonomy" id="367791"/>
    <lineage>
        <taxon>Bacteria</taxon>
        <taxon>Pseudomonadati</taxon>
        <taxon>Bacteroidota</taxon>
        <taxon>Cytophagia</taxon>
        <taxon>Cytophagales</taxon>
        <taxon>Flammeovirgaceae</taxon>
        <taxon>Flammeovirga</taxon>
    </lineage>
</organism>
<gene>
    <name evidence="8" type="ORF">KMW28_14780</name>
</gene>
<dbReference type="PANTHER" id="PTHR47739:SF1">
    <property type="entry name" value="TRNA1(VAL) (ADENINE(37)-N6)-METHYLTRANSFERASE"/>
    <property type="match status" value="1"/>
</dbReference>
<evidence type="ECO:0000256" key="2">
    <source>
        <dbReference type="ARBA" id="ARBA00022603"/>
    </source>
</evidence>
<dbReference type="Pfam" id="PF05175">
    <property type="entry name" value="MTS"/>
    <property type="match status" value="1"/>
</dbReference>
<comment type="catalytic activity">
    <reaction evidence="6">
        <text>adenosine(37) in tRNA1(Val) + S-adenosyl-L-methionine = N(6)-methyladenosine(37) in tRNA1(Val) + S-adenosyl-L-homocysteine + H(+)</text>
        <dbReference type="Rhea" id="RHEA:43160"/>
        <dbReference type="Rhea" id="RHEA-COMP:10369"/>
        <dbReference type="Rhea" id="RHEA-COMP:10370"/>
        <dbReference type="ChEBI" id="CHEBI:15378"/>
        <dbReference type="ChEBI" id="CHEBI:57856"/>
        <dbReference type="ChEBI" id="CHEBI:59789"/>
        <dbReference type="ChEBI" id="CHEBI:74411"/>
        <dbReference type="ChEBI" id="CHEBI:74449"/>
        <dbReference type="EC" id="2.1.1.223"/>
    </reaction>
</comment>
<comment type="function">
    <text evidence="6">Specifically methylates the adenine in position 37 of tRNA(1)(Val) (anticodon cmo5UAC).</text>
</comment>
<dbReference type="AlphaFoldDB" id="A0AAX1N0Q9"/>
<feature type="domain" description="Methyltransferase small" evidence="7">
    <location>
        <begin position="36"/>
        <end position="160"/>
    </location>
</feature>
<evidence type="ECO:0000259" key="7">
    <source>
        <dbReference type="Pfam" id="PF05175"/>
    </source>
</evidence>
<evidence type="ECO:0000256" key="6">
    <source>
        <dbReference type="HAMAP-Rule" id="MF_01872"/>
    </source>
</evidence>
<dbReference type="Gene3D" id="3.40.50.150">
    <property type="entry name" value="Vaccinia Virus protein VP39"/>
    <property type="match status" value="1"/>
</dbReference>
<dbReference type="InterPro" id="IPR002052">
    <property type="entry name" value="DNA_methylase_N6_adenine_CS"/>
</dbReference>
<dbReference type="SUPFAM" id="SSF53335">
    <property type="entry name" value="S-adenosyl-L-methionine-dependent methyltransferases"/>
    <property type="match status" value="1"/>
</dbReference>
<keyword evidence="2 6" id="KW-0489">Methyltransferase</keyword>
<name>A0AAX1N0Q9_9BACT</name>
<dbReference type="EMBL" id="CP076132">
    <property type="protein sequence ID" value="QWG00917.1"/>
    <property type="molecule type" value="Genomic_DNA"/>
</dbReference>
<comment type="subcellular location">
    <subcellularLocation>
        <location evidence="6">Cytoplasm</location>
    </subcellularLocation>
</comment>
<accession>A0AAX1N0Q9</accession>
<keyword evidence="1 6" id="KW-0963">Cytoplasm</keyword>
<dbReference type="PROSITE" id="PS00092">
    <property type="entry name" value="N6_MTASE"/>
    <property type="match status" value="1"/>
</dbReference>
<sequence length="240" mass="27160">MSKYALFQFKEFSVNQEKCAMKIGTDAILLGAWATSSMENPKVLDIGCGSGLISLMLAQRFKDAEVTGIDIDEGAFEQSKENFMNSPWSNRLDAQIGDFRTAAFSTSFDLIVSNPPYFENALKAETKERNLARHTDSLSLHQLIEKVSKLLSNDGTFCMVYPIEALDEIISLAELHQLNISDLRIVHHNAHKKAKRLLIALQKKAINNKIEGKPFYIRANHNNDYSEEYQNLTKSFHPFL</sequence>
<keyword evidence="5 6" id="KW-0819">tRNA processing</keyword>
<keyword evidence="9" id="KW-1185">Reference proteome</keyword>
<evidence type="ECO:0000313" key="8">
    <source>
        <dbReference type="EMBL" id="QWG00917.1"/>
    </source>
</evidence>
<dbReference type="CDD" id="cd02440">
    <property type="entry name" value="AdoMet_MTases"/>
    <property type="match status" value="1"/>
</dbReference>
<dbReference type="InterPro" id="IPR029063">
    <property type="entry name" value="SAM-dependent_MTases_sf"/>
</dbReference>
<evidence type="ECO:0000256" key="1">
    <source>
        <dbReference type="ARBA" id="ARBA00022490"/>
    </source>
</evidence>
<evidence type="ECO:0000256" key="5">
    <source>
        <dbReference type="ARBA" id="ARBA00022694"/>
    </source>
</evidence>
<protein>
    <recommendedName>
        <fullName evidence="6">tRNA1(Val) (adenine(37)-N6)-methyltransferase</fullName>
        <ecNumber evidence="6">2.1.1.223</ecNumber>
    </recommendedName>
    <alternativeName>
        <fullName evidence="6">tRNA m6A37 methyltransferase</fullName>
    </alternativeName>
</protein>
<proteinExistence type="inferred from homology"/>
<dbReference type="GO" id="GO:0008033">
    <property type="term" value="P:tRNA processing"/>
    <property type="evidence" value="ECO:0007669"/>
    <property type="project" value="UniProtKB-UniRule"/>
</dbReference>
<dbReference type="HAMAP" id="MF_01872">
    <property type="entry name" value="tRNA_methyltr_YfiC"/>
    <property type="match status" value="1"/>
</dbReference>
<dbReference type="GO" id="GO:0005737">
    <property type="term" value="C:cytoplasm"/>
    <property type="evidence" value="ECO:0007669"/>
    <property type="project" value="UniProtKB-SubCell"/>
</dbReference>
<dbReference type="GO" id="GO:0032259">
    <property type="term" value="P:methylation"/>
    <property type="evidence" value="ECO:0007669"/>
    <property type="project" value="UniProtKB-KW"/>
</dbReference>
<comment type="similarity">
    <text evidence="6">Belongs to the methyltransferase superfamily. tRNA (adenine-N(6)-)-methyltransferase family.</text>
</comment>
<dbReference type="Proteomes" id="UP000678679">
    <property type="component" value="Chromosome 1"/>
</dbReference>
<dbReference type="PANTHER" id="PTHR47739">
    <property type="entry name" value="TRNA1(VAL) (ADENINE(37)-N6)-METHYLTRANSFERASE"/>
    <property type="match status" value="1"/>
</dbReference>
<evidence type="ECO:0000256" key="3">
    <source>
        <dbReference type="ARBA" id="ARBA00022679"/>
    </source>
</evidence>
<evidence type="ECO:0000313" key="9">
    <source>
        <dbReference type="Proteomes" id="UP000678679"/>
    </source>
</evidence>
<dbReference type="RefSeq" id="WP_169665229.1">
    <property type="nucleotide sequence ID" value="NZ_CP076132.1"/>
</dbReference>
<evidence type="ECO:0000256" key="4">
    <source>
        <dbReference type="ARBA" id="ARBA00022691"/>
    </source>
</evidence>
<dbReference type="EC" id="2.1.1.223" evidence="6"/>
<reference evidence="8 9" key="1">
    <citation type="submission" date="2021-05" db="EMBL/GenBank/DDBJ databases">
        <title>Comparative genomic studies on the polysaccharide-degrading batcterial strains of the Flammeovirga genus.</title>
        <authorList>
            <person name="Zewei F."/>
            <person name="Zheng Z."/>
            <person name="Yu L."/>
            <person name="Ruyue G."/>
            <person name="Yanhong M."/>
            <person name="Yuanyuan C."/>
            <person name="Jingyan G."/>
            <person name="Wenjun H."/>
        </authorList>
    </citation>
    <scope>NUCLEOTIDE SEQUENCE [LARGE SCALE GENOMIC DNA]</scope>
    <source>
        <strain evidence="8 9">NBRC:100898</strain>
    </source>
</reference>
<dbReference type="InterPro" id="IPR007848">
    <property type="entry name" value="Small_mtfrase_dom"/>
</dbReference>
<dbReference type="KEGG" id="fya:KMW28_14780"/>
<keyword evidence="4 6" id="KW-0949">S-adenosyl-L-methionine</keyword>